<organism evidence="2 3">
    <name type="scientific">Micromonospora echinospora</name>
    <name type="common">Micromonospora purpurea</name>
    <dbReference type="NCBI Taxonomy" id="1877"/>
    <lineage>
        <taxon>Bacteria</taxon>
        <taxon>Bacillati</taxon>
        <taxon>Actinomycetota</taxon>
        <taxon>Actinomycetes</taxon>
        <taxon>Micromonosporales</taxon>
        <taxon>Micromonosporaceae</taxon>
        <taxon>Micromonospora</taxon>
    </lineage>
</organism>
<feature type="chain" id="PRO_5038704549" description="Peptidase inhibitor family I36" evidence="1">
    <location>
        <begin position="29"/>
        <end position="143"/>
    </location>
</feature>
<name>A0A1C4W1D8_MICEC</name>
<evidence type="ECO:0000256" key="1">
    <source>
        <dbReference type="SAM" id="SignalP"/>
    </source>
</evidence>
<accession>A0A1C4W1D8</accession>
<dbReference type="InParanoid" id="A0A1C4W1D8"/>
<evidence type="ECO:0008006" key="4">
    <source>
        <dbReference type="Google" id="ProtNLM"/>
    </source>
</evidence>
<gene>
    <name evidence="2" type="ORF">GA0070618_1777</name>
</gene>
<evidence type="ECO:0000313" key="3">
    <source>
        <dbReference type="Proteomes" id="UP000198253"/>
    </source>
</evidence>
<sequence>MKFPVAPLLATATTVALLAVATPAQAVAAGPHDASTTNFGSQATCYGTTSRSYFQTGGWGGQAGPYRTSSRCVDINVRNASAFSTQACVIFIDQTSNCNYWTYLPANSNWTTIATNVRDGVNFKVRFSNNYYQYEPLVAYHAY</sequence>
<dbReference type="RefSeq" id="WP_088981210.1">
    <property type="nucleotide sequence ID" value="NZ_LT607413.1"/>
</dbReference>
<protein>
    <recommendedName>
        <fullName evidence="4">Peptidase inhibitor family I36</fullName>
    </recommendedName>
</protein>
<dbReference type="EMBL" id="LT607413">
    <property type="protein sequence ID" value="SCE90053.1"/>
    <property type="molecule type" value="Genomic_DNA"/>
</dbReference>
<dbReference type="Proteomes" id="UP000198253">
    <property type="component" value="Chromosome I"/>
</dbReference>
<evidence type="ECO:0000313" key="2">
    <source>
        <dbReference type="EMBL" id="SCE90053.1"/>
    </source>
</evidence>
<keyword evidence="1" id="KW-0732">Signal</keyword>
<dbReference type="AlphaFoldDB" id="A0A1C4W1D8"/>
<dbReference type="OrthoDB" id="4315969at2"/>
<feature type="signal peptide" evidence="1">
    <location>
        <begin position="1"/>
        <end position="28"/>
    </location>
</feature>
<proteinExistence type="predicted"/>
<reference evidence="3" key="1">
    <citation type="submission" date="2016-06" db="EMBL/GenBank/DDBJ databases">
        <authorList>
            <person name="Varghese N."/>
            <person name="Submissions Spin"/>
        </authorList>
    </citation>
    <scope>NUCLEOTIDE SEQUENCE [LARGE SCALE GENOMIC DNA]</scope>
    <source>
        <strain evidence="3">DSM 43816</strain>
    </source>
</reference>
<keyword evidence="3" id="KW-1185">Reference proteome</keyword>